<proteinExistence type="predicted"/>
<dbReference type="EMBL" id="LAVV01006329">
    <property type="protein sequence ID" value="KNZ60333.1"/>
    <property type="molecule type" value="Genomic_DNA"/>
</dbReference>
<name>A0A0L6VHX4_9BASI</name>
<dbReference type="OrthoDB" id="2316594at2759"/>
<feature type="transmembrane region" description="Helical" evidence="1">
    <location>
        <begin position="263"/>
        <end position="285"/>
    </location>
</feature>
<evidence type="ECO:0000256" key="1">
    <source>
        <dbReference type="SAM" id="Phobius"/>
    </source>
</evidence>
<dbReference type="Proteomes" id="UP000037035">
    <property type="component" value="Unassembled WGS sequence"/>
</dbReference>
<dbReference type="VEuPathDB" id="FungiDB:VP01_1569g4"/>
<keyword evidence="1" id="KW-1133">Transmembrane helix</keyword>
<protein>
    <submittedName>
        <fullName evidence="2">Uncharacterized protein</fullName>
    </submittedName>
</protein>
<evidence type="ECO:0000313" key="2">
    <source>
        <dbReference type="EMBL" id="KNZ60333.1"/>
    </source>
</evidence>
<evidence type="ECO:0000313" key="3">
    <source>
        <dbReference type="Proteomes" id="UP000037035"/>
    </source>
</evidence>
<organism evidence="2 3">
    <name type="scientific">Puccinia sorghi</name>
    <dbReference type="NCBI Taxonomy" id="27349"/>
    <lineage>
        <taxon>Eukaryota</taxon>
        <taxon>Fungi</taxon>
        <taxon>Dikarya</taxon>
        <taxon>Basidiomycota</taxon>
        <taxon>Pucciniomycotina</taxon>
        <taxon>Pucciniomycetes</taxon>
        <taxon>Pucciniales</taxon>
        <taxon>Pucciniaceae</taxon>
        <taxon>Puccinia</taxon>
    </lineage>
</organism>
<gene>
    <name evidence="2" type="ORF">VP01_1569g4</name>
</gene>
<keyword evidence="1" id="KW-0812">Transmembrane</keyword>
<keyword evidence="1" id="KW-0472">Membrane</keyword>
<keyword evidence="3" id="KW-1185">Reference proteome</keyword>
<reference evidence="2 3" key="1">
    <citation type="submission" date="2015-08" db="EMBL/GenBank/DDBJ databases">
        <title>Next Generation Sequencing and Analysis of the Genome of Puccinia sorghi L Schw, the Causal Agent of Maize Common Rust.</title>
        <authorList>
            <person name="Rochi L."/>
            <person name="Burguener G."/>
            <person name="Darino M."/>
            <person name="Turjanski A."/>
            <person name="Kreff E."/>
            <person name="Dieguez M.J."/>
            <person name="Sacco F."/>
        </authorList>
    </citation>
    <scope>NUCLEOTIDE SEQUENCE [LARGE SCALE GENOMIC DNA]</scope>
    <source>
        <strain evidence="2 3">RO10H11247</strain>
    </source>
</reference>
<dbReference type="AlphaFoldDB" id="A0A0L6VHX4"/>
<accession>A0A0L6VHX4</accession>
<dbReference type="STRING" id="27349.A0A0L6VHX4"/>
<comment type="caution">
    <text evidence="2">The sequence shown here is derived from an EMBL/GenBank/DDBJ whole genome shotgun (WGS) entry which is preliminary data.</text>
</comment>
<sequence>MVLSNHLLIDLWRKWESRKTPTKDPELDLLQLPSQGGADGLGTGTLEDSDQNAVLVTDDVEKLSPGNLVRFTDIVSTLIQQQRQGMRTVISTQEPSVVPAVILDLLSLHVLHWLGSPIWAKHLSKRICVDDQDGSPRSLPLRPYCLTANSSLQPPKSRPLTTSFLLFRCRKLPLTSRRIMRAYLETWDEVESEEIKIHAKLKTARAVNEMNSPIHFLKNSASTPDGMRSIPETGMKVLNFQLSPLSSLLSSYFLRHLTWSHCIYLIGLTMWMFLFWSLKIMCFILHHPAHHFSSLILMIHSFSQPQLNQLVSSLLKHSLVQAIHLIGSLIHLPSHPLSLSPLQSSTTSLFLGPCSPFLDHQNRNFNRRMRTNTTGTEMLAGRKFIRFNKCLTFDGGTSIINIKSY</sequence>